<keyword evidence="4 5" id="KW-0472">Membrane</keyword>
<evidence type="ECO:0000313" key="7">
    <source>
        <dbReference type="Proteomes" id="UP000178721"/>
    </source>
</evidence>
<dbReference type="Gene3D" id="1.20.1280.290">
    <property type="match status" value="1"/>
</dbReference>
<dbReference type="GO" id="GO:0016020">
    <property type="term" value="C:membrane"/>
    <property type="evidence" value="ECO:0007669"/>
    <property type="project" value="UniProtKB-SubCell"/>
</dbReference>
<keyword evidence="2 5" id="KW-0812">Transmembrane</keyword>
<comment type="caution">
    <text evidence="6">The sequence shown here is derived from an EMBL/GenBank/DDBJ whole genome shotgun (WGS) entry which is preliminary data.</text>
</comment>
<feature type="transmembrane region" description="Helical" evidence="5">
    <location>
        <begin position="38"/>
        <end position="59"/>
    </location>
</feature>
<dbReference type="InterPro" id="IPR006603">
    <property type="entry name" value="PQ-loop_rpt"/>
</dbReference>
<evidence type="ECO:0000256" key="2">
    <source>
        <dbReference type="ARBA" id="ARBA00022692"/>
    </source>
</evidence>
<dbReference type="Proteomes" id="UP000178721">
    <property type="component" value="Unassembled WGS sequence"/>
</dbReference>
<evidence type="ECO:0000256" key="4">
    <source>
        <dbReference type="ARBA" id="ARBA00023136"/>
    </source>
</evidence>
<evidence type="ECO:0008006" key="8">
    <source>
        <dbReference type="Google" id="ProtNLM"/>
    </source>
</evidence>
<reference evidence="6 7" key="1">
    <citation type="journal article" date="2016" name="Nat. Commun.">
        <title>Thousands of microbial genomes shed light on interconnected biogeochemical processes in an aquifer system.</title>
        <authorList>
            <person name="Anantharaman K."/>
            <person name="Brown C.T."/>
            <person name="Hug L.A."/>
            <person name="Sharon I."/>
            <person name="Castelle C.J."/>
            <person name="Probst A.J."/>
            <person name="Thomas B.C."/>
            <person name="Singh A."/>
            <person name="Wilkins M.J."/>
            <person name="Karaoz U."/>
            <person name="Brodie E.L."/>
            <person name="Williams K.H."/>
            <person name="Hubbard S.S."/>
            <person name="Banfield J.F."/>
        </authorList>
    </citation>
    <scope>NUCLEOTIDE SEQUENCE [LARGE SCALE GENOMIC DNA]</scope>
</reference>
<evidence type="ECO:0000256" key="3">
    <source>
        <dbReference type="ARBA" id="ARBA00022989"/>
    </source>
</evidence>
<dbReference type="Pfam" id="PF04193">
    <property type="entry name" value="PQ-loop"/>
    <property type="match status" value="1"/>
</dbReference>
<comment type="subcellular location">
    <subcellularLocation>
        <location evidence="1">Membrane</location>
        <topology evidence="1">Multi-pass membrane protein</topology>
    </subcellularLocation>
</comment>
<gene>
    <name evidence="6" type="ORF">A2654_02235</name>
</gene>
<proteinExistence type="predicted"/>
<name>A0A1G2E469_9BACT</name>
<dbReference type="AlphaFoldDB" id="A0A1G2E469"/>
<evidence type="ECO:0000256" key="5">
    <source>
        <dbReference type="SAM" id="Phobius"/>
    </source>
</evidence>
<dbReference type="EMBL" id="MHMA01000029">
    <property type="protein sequence ID" value="OGZ20041.1"/>
    <property type="molecule type" value="Genomic_DNA"/>
</dbReference>
<organism evidence="6 7">
    <name type="scientific">Candidatus Nealsonbacteria bacterium RIFCSPHIGHO2_01_FULL_43_31</name>
    <dbReference type="NCBI Taxonomy" id="1801665"/>
    <lineage>
        <taxon>Bacteria</taxon>
        <taxon>Candidatus Nealsoniibacteriota</taxon>
    </lineage>
</organism>
<accession>A0A1G2E469</accession>
<evidence type="ECO:0000313" key="6">
    <source>
        <dbReference type="EMBL" id="OGZ20041.1"/>
    </source>
</evidence>
<evidence type="ECO:0000256" key="1">
    <source>
        <dbReference type="ARBA" id="ARBA00004141"/>
    </source>
</evidence>
<sequence>MAIPSLRGALGWVTTALNVSQLIPQAIKSFVTKSTRDLSWWTFLQIFIISILWAFYGVWNGLPEVIVTNVLSNIICDAILVRKYLSEKK</sequence>
<keyword evidence="3 5" id="KW-1133">Transmembrane helix</keyword>
<protein>
    <recommendedName>
        <fullName evidence="8">MtN3 and saliva related transmembrane protein</fullName>
    </recommendedName>
</protein>